<proteinExistence type="predicted"/>
<feature type="transmembrane region" description="Helical" evidence="1">
    <location>
        <begin position="252"/>
        <end position="274"/>
    </location>
</feature>
<feature type="transmembrane region" description="Helical" evidence="1">
    <location>
        <begin position="118"/>
        <end position="137"/>
    </location>
</feature>
<organism evidence="2 3">
    <name type="scientific">Microbacterium alkaliflavum</name>
    <dbReference type="NCBI Taxonomy" id="3248839"/>
    <lineage>
        <taxon>Bacteria</taxon>
        <taxon>Bacillati</taxon>
        <taxon>Actinomycetota</taxon>
        <taxon>Actinomycetes</taxon>
        <taxon>Micrococcales</taxon>
        <taxon>Microbacteriaceae</taxon>
        <taxon>Microbacterium</taxon>
    </lineage>
</organism>
<keyword evidence="3" id="KW-1185">Reference proteome</keyword>
<sequence>MTSAGRPSKAGDDRILPVTRWVAVFIIPFLVVADVLLYAFPTRAGELFAWAIAPPLSAYLLASAYLGGVWFFLRVATVRGWHRVRHGFPAIVLFAGALLVATLLHLDRFSHNLSFGVWLTLYATTPFIIAVLAVVQAPRDPGIPDAADAVIAGFARIGLALIGISVFAFGAIMFAAPEFAVSFWAWKLTPLTSQVLGAVLSLTGVVNAALLWDSRASSFRILFQAQLLSLSAIALSLIAGRDDLLWDRPMTPIFIGVMVVGLGLYGGFVAWCEFSLRRAAASRVTVA</sequence>
<feature type="transmembrane region" description="Helical" evidence="1">
    <location>
        <begin position="21"/>
        <end position="41"/>
    </location>
</feature>
<dbReference type="EMBL" id="JBIQWL010000007">
    <property type="protein sequence ID" value="MFH8252093.1"/>
    <property type="molecule type" value="Genomic_DNA"/>
</dbReference>
<evidence type="ECO:0000256" key="1">
    <source>
        <dbReference type="SAM" id="Phobius"/>
    </source>
</evidence>
<gene>
    <name evidence="2" type="ORF">ACH3VR_17140</name>
</gene>
<feature type="transmembrane region" description="Helical" evidence="1">
    <location>
        <begin position="87"/>
        <end position="106"/>
    </location>
</feature>
<accession>A0ABW7QCI4</accession>
<feature type="transmembrane region" description="Helical" evidence="1">
    <location>
        <begin position="149"/>
        <end position="175"/>
    </location>
</feature>
<name>A0ABW7QCI4_9MICO</name>
<comment type="caution">
    <text evidence="2">The sequence shown here is derived from an EMBL/GenBank/DDBJ whole genome shotgun (WGS) entry which is preliminary data.</text>
</comment>
<keyword evidence="1" id="KW-0472">Membrane</keyword>
<keyword evidence="1" id="KW-0812">Transmembrane</keyword>
<keyword evidence="1" id="KW-1133">Transmembrane helix</keyword>
<feature type="transmembrane region" description="Helical" evidence="1">
    <location>
        <begin position="47"/>
        <end position="75"/>
    </location>
</feature>
<dbReference type="Proteomes" id="UP001610861">
    <property type="component" value="Unassembled WGS sequence"/>
</dbReference>
<dbReference type="RefSeq" id="WP_397557540.1">
    <property type="nucleotide sequence ID" value="NZ_JBIQWL010000007.1"/>
</dbReference>
<evidence type="ECO:0000313" key="2">
    <source>
        <dbReference type="EMBL" id="MFH8252093.1"/>
    </source>
</evidence>
<feature type="transmembrane region" description="Helical" evidence="1">
    <location>
        <begin position="219"/>
        <end position="240"/>
    </location>
</feature>
<protein>
    <submittedName>
        <fullName evidence="2">Uncharacterized protein</fullName>
    </submittedName>
</protein>
<evidence type="ECO:0000313" key="3">
    <source>
        <dbReference type="Proteomes" id="UP001610861"/>
    </source>
</evidence>
<reference evidence="2 3" key="1">
    <citation type="submission" date="2024-09" db="EMBL/GenBank/DDBJ databases">
        <authorList>
            <person name="Pan X."/>
        </authorList>
    </citation>
    <scope>NUCLEOTIDE SEQUENCE [LARGE SCALE GENOMIC DNA]</scope>
    <source>
        <strain evidence="2 3">B2969</strain>
    </source>
</reference>
<feature type="transmembrane region" description="Helical" evidence="1">
    <location>
        <begin position="195"/>
        <end position="212"/>
    </location>
</feature>